<dbReference type="SUPFAM" id="SSF52096">
    <property type="entry name" value="ClpP/crotonase"/>
    <property type="match status" value="1"/>
</dbReference>
<protein>
    <recommendedName>
        <fullName evidence="5">Periplasmic serine protease</fullName>
    </recommendedName>
</protein>
<sequence length="285" mass="32245">MYSFIFELFWMIFILSMFIPFFKAYSQKSARETLIRQLEVKRKSRVITLIHRQESMSFFGLTFGRYITIEDSEEILRAIKLTPPDMPIDLILHTPGGLVLAAEQIARALVKHKGKVTVFVPHYAMSGGTMIALAADEIVMDPNAVLGPLDPQLGGYPAPSILSVLEKKNINEIDDQTLILADIAKKAMNQVMDFVTCLLKEKVGEEKAKQLAETLCSGKWTHDYPLTVDALKQMGIPVSENMPQEVYQLMDLYKQTEQRRPSVQYIPVPYRGGERGTSQESRKNS</sequence>
<dbReference type="InterPro" id="IPR002825">
    <property type="entry name" value="Pept_S49_ser-pept_pro"/>
</dbReference>
<evidence type="ECO:0000313" key="4">
    <source>
        <dbReference type="Proteomes" id="UP000077469"/>
    </source>
</evidence>
<evidence type="ECO:0000256" key="1">
    <source>
        <dbReference type="SAM" id="MobiDB-lite"/>
    </source>
</evidence>
<keyword evidence="2" id="KW-1133">Transmembrane helix</keyword>
<evidence type="ECO:0008006" key="5">
    <source>
        <dbReference type="Google" id="ProtNLM"/>
    </source>
</evidence>
<dbReference type="InterPro" id="IPR029045">
    <property type="entry name" value="ClpP/crotonase-like_dom_sf"/>
</dbReference>
<dbReference type="AlphaFoldDB" id="A0A0X1KQL5"/>
<keyword evidence="4" id="KW-1185">Reference proteome</keyword>
<gene>
    <name evidence="3" type="ORF">AJ81_04565</name>
</gene>
<dbReference type="Proteomes" id="UP000077469">
    <property type="component" value="Chromosome"/>
</dbReference>
<accession>A0A0X1KQL5</accession>
<dbReference type="RefSeq" id="WP_038059821.1">
    <property type="nucleotide sequence ID" value="NC_022795.1"/>
</dbReference>
<feature type="transmembrane region" description="Helical" evidence="2">
    <location>
        <begin position="6"/>
        <end position="26"/>
    </location>
</feature>
<dbReference type="PaxDb" id="1123384-AJ81_04565"/>
<dbReference type="EMBL" id="CP007141">
    <property type="protein sequence ID" value="AJC73598.1"/>
    <property type="molecule type" value="Genomic_DNA"/>
</dbReference>
<feature type="region of interest" description="Disordered" evidence="1">
    <location>
        <begin position="263"/>
        <end position="285"/>
    </location>
</feature>
<dbReference type="PANTHER" id="PTHR35984:SF1">
    <property type="entry name" value="PERIPLASMIC SERINE PROTEASE"/>
    <property type="match status" value="1"/>
</dbReference>
<dbReference type="KEGG" id="phy:AJ81_04565"/>
<evidence type="ECO:0000256" key="2">
    <source>
        <dbReference type="SAM" id="Phobius"/>
    </source>
</evidence>
<keyword evidence="2" id="KW-0812">Transmembrane</keyword>
<dbReference type="PATRIC" id="fig|1123384.7.peg.893"/>
<proteinExistence type="predicted"/>
<dbReference type="NCBIfam" id="NF047768">
    <property type="entry name" value="Clp_like_SDH"/>
    <property type="match status" value="1"/>
</dbReference>
<dbReference type="Pfam" id="PF01972">
    <property type="entry name" value="SDH_protease"/>
    <property type="match status" value="1"/>
</dbReference>
<dbReference type="STRING" id="1123384.AJ81_04565"/>
<dbReference type="GO" id="GO:0016020">
    <property type="term" value="C:membrane"/>
    <property type="evidence" value="ECO:0007669"/>
    <property type="project" value="InterPro"/>
</dbReference>
<reference evidence="3 4" key="1">
    <citation type="submission" date="2014-01" db="EMBL/GenBank/DDBJ databases">
        <title>Genome sequencing of Thermotog hypogea.</title>
        <authorList>
            <person name="Zhang X."/>
            <person name="Alvare G."/>
            <person name="Fristensky B."/>
            <person name="Chen L."/>
            <person name="Suen T."/>
            <person name="Chen Q."/>
            <person name="Ma K."/>
        </authorList>
    </citation>
    <scope>NUCLEOTIDE SEQUENCE [LARGE SCALE GENOMIC DNA]</scope>
    <source>
        <strain evidence="3 4">DSM 11164</strain>
    </source>
</reference>
<dbReference type="PANTHER" id="PTHR35984">
    <property type="entry name" value="PERIPLASMIC SERINE PROTEASE"/>
    <property type="match status" value="1"/>
</dbReference>
<dbReference type="OrthoDB" id="9806253at2"/>
<evidence type="ECO:0000313" key="3">
    <source>
        <dbReference type="EMBL" id="AJC73598.1"/>
    </source>
</evidence>
<dbReference type="Gene3D" id="3.90.226.10">
    <property type="entry name" value="2-enoyl-CoA Hydratase, Chain A, domain 1"/>
    <property type="match status" value="1"/>
</dbReference>
<organism evidence="3 4">
    <name type="scientific">Pseudothermotoga hypogea DSM 11164 = NBRC 106472</name>
    <dbReference type="NCBI Taxonomy" id="1123384"/>
    <lineage>
        <taxon>Bacteria</taxon>
        <taxon>Thermotogati</taxon>
        <taxon>Thermotogota</taxon>
        <taxon>Thermotogae</taxon>
        <taxon>Thermotogales</taxon>
        <taxon>Thermotogaceae</taxon>
        <taxon>Pseudothermotoga</taxon>
    </lineage>
</organism>
<name>A0A0X1KQL5_9THEM</name>
<keyword evidence="2" id="KW-0472">Membrane</keyword>